<dbReference type="CDD" id="cd11065">
    <property type="entry name" value="CYP64-like"/>
    <property type="match status" value="1"/>
</dbReference>
<evidence type="ECO:0000256" key="13">
    <source>
        <dbReference type="ARBA" id="ARBA00023180"/>
    </source>
</evidence>
<dbReference type="Gene3D" id="1.10.630.10">
    <property type="entry name" value="Cytochrome P450"/>
    <property type="match status" value="1"/>
</dbReference>
<accession>A0A8K0XUW3</accession>
<dbReference type="InterPro" id="IPR050364">
    <property type="entry name" value="Cytochrome_P450_fung"/>
</dbReference>
<dbReference type="PRINTS" id="PR00463">
    <property type="entry name" value="EP450I"/>
</dbReference>
<evidence type="ECO:0000256" key="6">
    <source>
        <dbReference type="ARBA" id="ARBA00022692"/>
    </source>
</evidence>
<dbReference type="EMBL" id="JAEVFJ010000001">
    <property type="protein sequence ID" value="KAH8107810.1"/>
    <property type="molecule type" value="Genomic_DNA"/>
</dbReference>
<evidence type="ECO:0000313" key="16">
    <source>
        <dbReference type="EMBL" id="KAH8107810.1"/>
    </source>
</evidence>
<evidence type="ECO:0000256" key="12">
    <source>
        <dbReference type="ARBA" id="ARBA00023136"/>
    </source>
</evidence>
<keyword evidence="9 15" id="KW-0560">Oxidoreductase</keyword>
<reference evidence="16" key="1">
    <citation type="journal article" date="2021" name="New Phytol.">
        <title>Evolutionary innovations through gain and loss of genes in the ectomycorrhizal Boletales.</title>
        <authorList>
            <person name="Wu G."/>
            <person name="Miyauchi S."/>
            <person name="Morin E."/>
            <person name="Kuo A."/>
            <person name="Drula E."/>
            <person name="Varga T."/>
            <person name="Kohler A."/>
            <person name="Feng B."/>
            <person name="Cao Y."/>
            <person name="Lipzen A."/>
            <person name="Daum C."/>
            <person name="Hundley H."/>
            <person name="Pangilinan J."/>
            <person name="Johnson J."/>
            <person name="Barry K."/>
            <person name="LaButti K."/>
            <person name="Ng V."/>
            <person name="Ahrendt S."/>
            <person name="Min B."/>
            <person name="Choi I.G."/>
            <person name="Park H."/>
            <person name="Plett J.M."/>
            <person name="Magnuson J."/>
            <person name="Spatafora J.W."/>
            <person name="Nagy L.G."/>
            <person name="Henrissat B."/>
            <person name="Grigoriev I.V."/>
            <person name="Yang Z.L."/>
            <person name="Xu J."/>
            <person name="Martin F.M."/>
        </authorList>
    </citation>
    <scope>NUCLEOTIDE SEQUENCE</scope>
    <source>
        <strain evidence="16">KKN 215</strain>
    </source>
</reference>
<comment type="pathway">
    <text evidence="3">Secondary metabolite biosynthesis.</text>
</comment>
<keyword evidence="8" id="KW-1133">Transmembrane helix</keyword>
<feature type="binding site" description="axial binding residue" evidence="14">
    <location>
        <position position="439"/>
    </location>
    <ligand>
        <name>heme</name>
        <dbReference type="ChEBI" id="CHEBI:30413"/>
    </ligand>
    <ligandPart>
        <name>Fe</name>
        <dbReference type="ChEBI" id="CHEBI:18248"/>
    </ligandPart>
</feature>
<dbReference type="GO" id="GO:0016020">
    <property type="term" value="C:membrane"/>
    <property type="evidence" value="ECO:0007669"/>
    <property type="project" value="UniProtKB-SubCell"/>
</dbReference>
<dbReference type="GO" id="GO:0020037">
    <property type="term" value="F:heme binding"/>
    <property type="evidence" value="ECO:0007669"/>
    <property type="project" value="InterPro"/>
</dbReference>
<dbReference type="SUPFAM" id="SSF48264">
    <property type="entry name" value="Cytochrome P450"/>
    <property type="match status" value="1"/>
</dbReference>
<gene>
    <name evidence="16" type="ORF">BXZ70DRAFT_912755</name>
</gene>
<dbReference type="PANTHER" id="PTHR46300">
    <property type="entry name" value="P450, PUTATIVE (EUROFUNG)-RELATED-RELATED"/>
    <property type="match status" value="1"/>
</dbReference>
<evidence type="ECO:0000313" key="17">
    <source>
        <dbReference type="Proteomes" id="UP000813824"/>
    </source>
</evidence>
<protein>
    <submittedName>
        <fullName evidence="16">Cytochrome P450</fullName>
    </submittedName>
</protein>
<evidence type="ECO:0000256" key="14">
    <source>
        <dbReference type="PIRSR" id="PIRSR602401-1"/>
    </source>
</evidence>
<proteinExistence type="inferred from homology"/>
<evidence type="ECO:0000256" key="11">
    <source>
        <dbReference type="ARBA" id="ARBA00023033"/>
    </source>
</evidence>
<keyword evidence="5 14" id="KW-0349">Heme</keyword>
<evidence type="ECO:0000256" key="15">
    <source>
        <dbReference type="RuleBase" id="RU000461"/>
    </source>
</evidence>
<dbReference type="GO" id="GO:0016705">
    <property type="term" value="F:oxidoreductase activity, acting on paired donors, with incorporation or reduction of molecular oxygen"/>
    <property type="evidence" value="ECO:0007669"/>
    <property type="project" value="InterPro"/>
</dbReference>
<dbReference type="InterPro" id="IPR036396">
    <property type="entry name" value="Cyt_P450_sf"/>
</dbReference>
<dbReference type="GO" id="GO:0005506">
    <property type="term" value="F:iron ion binding"/>
    <property type="evidence" value="ECO:0007669"/>
    <property type="project" value="InterPro"/>
</dbReference>
<evidence type="ECO:0000256" key="7">
    <source>
        <dbReference type="ARBA" id="ARBA00022723"/>
    </source>
</evidence>
<keyword evidence="6" id="KW-0812">Transmembrane</keyword>
<dbReference type="InterPro" id="IPR001128">
    <property type="entry name" value="Cyt_P450"/>
</dbReference>
<dbReference type="Proteomes" id="UP000813824">
    <property type="component" value="Unassembled WGS sequence"/>
</dbReference>
<dbReference type="OrthoDB" id="2789670at2759"/>
<evidence type="ECO:0000256" key="8">
    <source>
        <dbReference type="ARBA" id="ARBA00022989"/>
    </source>
</evidence>
<evidence type="ECO:0000256" key="4">
    <source>
        <dbReference type="ARBA" id="ARBA00010617"/>
    </source>
</evidence>
<evidence type="ECO:0000256" key="5">
    <source>
        <dbReference type="ARBA" id="ARBA00022617"/>
    </source>
</evidence>
<keyword evidence="12" id="KW-0472">Membrane</keyword>
<comment type="similarity">
    <text evidence="4 15">Belongs to the cytochrome P450 family.</text>
</comment>
<dbReference type="PANTHER" id="PTHR46300:SF2">
    <property type="entry name" value="CYTOCHROME P450 MONOOXYGENASE ALNH-RELATED"/>
    <property type="match status" value="1"/>
</dbReference>
<keyword evidence="13" id="KW-0325">Glycoprotein</keyword>
<sequence length="518" mass="58491">MSFTPTIELLSQYRVALLCVFATAYVVARARRAARLPPGPRGLPLLGNVLQLGTHQWVQMAKWSKQYGPIYSLNFLGKPAIVISSHKVAADLLDKRSAIYSDRPRLIMTGEVLSGSLFFAFLSYGDAFKKLRRAAWEGLNPRASEDYLPIQEREAVLLVEALSQDSEHWSDHVKREIASITLSFSYSLPPLTANDPLIKRVATFDHTLEEAARPGAYLVEIFPWLNYFPVWMSKWKQDGNRWHEHYSAMFLDFYRDAKKRAAAEECGPCVSSVIMKNKEINEKEAAWVAGTLFATGSSTTSAAQHVFILAMLLFPDVMRKAQAQIDEVVGRDRLPNAGDRAHLPYIRAMVRETLRWKAIGPLGLPHELNRDDVYEGYLIPKGAMVFYNLWAMNSDPEVYPEPERFRPERFLDETEITEVIPPNTHGEGHLAFGYGRRTCVGNSVTNNTLFLNIATLLWAFNIQKAKDKNGTVITPDVNNFVDHVNVNHPAPFPASFVYRHSDVPHVLASSKSERMSLL</sequence>
<evidence type="ECO:0000256" key="9">
    <source>
        <dbReference type="ARBA" id="ARBA00023002"/>
    </source>
</evidence>
<evidence type="ECO:0000256" key="2">
    <source>
        <dbReference type="ARBA" id="ARBA00004167"/>
    </source>
</evidence>
<comment type="caution">
    <text evidence="16">The sequence shown here is derived from an EMBL/GenBank/DDBJ whole genome shotgun (WGS) entry which is preliminary data.</text>
</comment>
<keyword evidence="17" id="KW-1185">Reference proteome</keyword>
<organism evidence="16 17">
    <name type="scientific">Cristinia sonorae</name>
    <dbReference type="NCBI Taxonomy" id="1940300"/>
    <lineage>
        <taxon>Eukaryota</taxon>
        <taxon>Fungi</taxon>
        <taxon>Dikarya</taxon>
        <taxon>Basidiomycota</taxon>
        <taxon>Agaricomycotina</taxon>
        <taxon>Agaricomycetes</taxon>
        <taxon>Agaricomycetidae</taxon>
        <taxon>Agaricales</taxon>
        <taxon>Pleurotineae</taxon>
        <taxon>Stephanosporaceae</taxon>
        <taxon>Cristinia</taxon>
    </lineage>
</organism>
<dbReference type="PROSITE" id="PS00086">
    <property type="entry name" value="CYTOCHROME_P450"/>
    <property type="match status" value="1"/>
</dbReference>
<evidence type="ECO:0000256" key="1">
    <source>
        <dbReference type="ARBA" id="ARBA00001971"/>
    </source>
</evidence>
<comment type="subcellular location">
    <subcellularLocation>
        <location evidence="2">Membrane</location>
        <topology evidence="2">Single-pass membrane protein</topology>
    </subcellularLocation>
</comment>
<dbReference type="InterPro" id="IPR002401">
    <property type="entry name" value="Cyt_P450_E_grp-I"/>
</dbReference>
<dbReference type="GO" id="GO:0004497">
    <property type="term" value="F:monooxygenase activity"/>
    <property type="evidence" value="ECO:0007669"/>
    <property type="project" value="UniProtKB-KW"/>
</dbReference>
<evidence type="ECO:0000256" key="10">
    <source>
        <dbReference type="ARBA" id="ARBA00023004"/>
    </source>
</evidence>
<name>A0A8K0XUW3_9AGAR</name>
<keyword evidence="10 14" id="KW-0408">Iron</keyword>
<keyword evidence="11 15" id="KW-0503">Monooxygenase</keyword>
<dbReference type="AlphaFoldDB" id="A0A8K0XUW3"/>
<dbReference type="Pfam" id="PF00067">
    <property type="entry name" value="p450"/>
    <property type="match status" value="1"/>
</dbReference>
<evidence type="ECO:0000256" key="3">
    <source>
        <dbReference type="ARBA" id="ARBA00005179"/>
    </source>
</evidence>
<keyword evidence="7 14" id="KW-0479">Metal-binding</keyword>
<comment type="cofactor">
    <cofactor evidence="1 14">
        <name>heme</name>
        <dbReference type="ChEBI" id="CHEBI:30413"/>
    </cofactor>
</comment>
<dbReference type="InterPro" id="IPR017972">
    <property type="entry name" value="Cyt_P450_CS"/>
</dbReference>